<name>A0A914ZGV6_PARUN</name>
<sequence>RSEVTRAMATTEMNHRRKSFLNSLQCNLIPYKVMQFEGFQADFRQPHGKRTFAIITTDNIPLFVNPELLAIQSKDFKEKYEEAVANGKNEVNYGEFNAHDMSRILESVCPTIYSTYPYPPTVFDVSFLSLAARRLKMDNLLRVCERVLDEDVNASKAWSVQLLGYFDAAYRCKMRIELQARFLAFSVCNSLRGYNSDHEMFRSPTASVFLRALIQHRSGFFDHYGTHVFGEINPESPGECSECAKQQFGGNRARRWRRRCRSRFLLLCTECSASLCMKCRRRPCITKVIEFLNKSQIS</sequence>
<reference evidence="2" key="1">
    <citation type="submission" date="2022-11" db="UniProtKB">
        <authorList>
            <consortium name="WormBaseParasite"/>
        </authorList>
    </citation>
    <scope>IDENTIFICATION</scope>
</reference>
<organism evidence="1 2">
    <name type="scientific">Parascaris univalens</name>
    <name type="common">Nematode worm</name>
    <dbReference type="NCBI Taxonomy" id="6257"/>
    <lineage>
        <taxon>Eukaryota</taxon>
        <taxon>Metazoa</taxon>
        <taxon>Ecdysozoa</taxon>
        <taxon>Nematoda</taxon>
        <taxon>Chromadorea</taxon>
        <taxon>Rhabditida</taxon>
        <taxon>Spirurina</taxon>
        <taxon>Ascaridomorpha</taxon>
        <taxon>Ascaridoidea</taxon>
        <taxon>Ascarididae</taxon>
        <taxon>Parascaris</taxon>
    </lineage>
</organism>
<evidence type="ECO:0000313" key="1">
    <source>
        <dbReference type="Proteomes" id="UP000887569"/>
    </source>
</evidence>
<protein>
    <submittedName>
        <fullName evidence="2">BTB domain-containing protein</fullName>
    </submittedName>
</protein>
<accession>A0A914ZGV6</accession>
<proteinExistence type="predicted"/>
<evidence type="ECO:0000313" key="2">
    <source>
        <dbReference type="WBParaSite" id="PgB03_g048_t01"/>
    </source>
</evidence>
<dbReference type="WBParaSite" id="PgB03_g048_t01">
    <property type="protein sequence ID" value="PgB03_g048_t01"/>
    <property type="gene ID" value="PgB03_g048"/>
</dbReference>
<keyword evidence="1" id="KW-1185">Reference proteome</keyword>
<dbReference type="AlphaFoldDB" id="A0A914ZGV6"/>
<dbReference type="Proteomes" id="UP000887569">
    <property type="component" value="Unplaced"/>
</dbReference>